<evidence type="ECO:0000313" key="1">
    <source>
        <dbReference type="EMBL" id="SEK85869.1"/>
    </source>
</evidence>
<dbReference type="Proteomes" id="UP000199421">
    <property type="component" value="Unassembled WGS sequence"/>
</dbReference>
<proteinExistence type="predicted"/>
<evidence type="ECO:0000313" key="2">
    <source>
        <dbReference type="Proteomes" id="UP000199421"/>
    </source>
</evidence>
<gene>
    <name evidence="1" type="ORF">SAMN05661044_01344</name>
</gene>
<keyword evidence="2" id="KW-1185">Reference proteome</keyword>
<name>A0A1H7KGF1_OLID1</name>
<dbReference type="AlphaFoldDB" id="A0A1H7KGF1"/>
<dbReference type="EMBL" id="FOAF01000001">
    <property type="protein sequence ID" value="SEK85869.1"/>
    <property type="molecule type" value="Genomic_DNA"/>
</dbReference>
<accession>A0A1H7KGF1</accession>
<organism evidence="1 2">
    <name type="scientific">Olivibacter domesticus</name>
    <name type="common">Pseudosphingobacterium domesticum</name>
    <dbReference type="NCBI Taxonomy" id="407022"/>
    <lineage>
        <taxon>Bacteria</taxon>
        <taxon>Pseudomonadati</taxon>
        <taxon>Bacteroidota</taxon>
        <taxon>Sphingobacteriia</taxon>
        <taxon>Sphingobacteriales</taxon>
        <taxon>Sphingobacteriaceae</taxon>
        <taxon>Olivibacter</taxon>
    </lineage>
</organism>
<sequence>MPNYLKYAARFLIHIVDVDQKCNYNKADLIFGTKQKIVFIIKRYQSGRDFSLSIINKNLKQ</sequence>
<reference evidence="2" key="1">
    <citation type="submission" date="2016-10" db="EMBL/GenBank/DDBJ databases">
        <authorList>
            <person name="Varghese N."/>
            <person name="Submissions S."/>
        </authorList>
    </citation>
    <scope>NUCLEOTIDE SEQUENCE [LARGE SCALE GENOMIC DNA]</scope>
    <source>
        <strain evidence="2">DSM 18733</strain>
    </source>
</reference>
<protein>
    <submittedName>
        <fullName evidence="1">Uncharacterized protein</fullName>
    </submittedName>
</protein>
<dbReference type="STRING" id="407022.SAMN05661044_01344"/>